<organism evidence="3 4">
    <name type="scientific">Pan troglodytes</name>
    <name type="common">Chimpanzee</name>
    <dbReference type="NCBI Taxonomy" id="9598"/>
    <lineage>
        <taxon>Eukaryota</taxon>
        <taxon>Metazoa</taxon>
        <taxon>Chordata</taxon>
        <taxon>Craniata</taxon>
        <taxon>Vertebrata</taxon>
        <taxon>Euteleostomi</taxon>
        <taxon>Mammalia</taxon>
        <taxon>Eutheria</taxon>
        <taxon>Euarchontoglires</taxon>
        <taxon>Primates</taxon>
        <taxon>Haplorrhini</taxon>
        <taxon>Catarrhini</taxon>
        <taxon>Hominidae</taxon>
        <taxon>Pan</taxon>
    </lineage>
</organism>
<evidence type="ECO:0000256" key="1">
    <source>
        <dbReference type="SAM" id="MobiDB-lite"/>
    </source>
</evidence>
<accession>A0A2J8NAS3</accession>
<evidence type="ECO:0000313" key="3">
    <source>
        <dbReference type="EMBL" id="PNI68851.1"/>
    </source>
</evidence>
<protein>
    <submittedName>
        <fullName evidence="3">NUP214 isoform 10</fullName>
    </submittedName>
</protein>
<dbReference type="AlphaFoldDB" id="A0A2J8NAS3"/>
<gene>
    <name evidence="3" type="ORF">CK820_G0012158</name>
</gene>
<name>A0A2J8NAS3_PANTR</name>
<feature type="region of interest" description="Disordered" evidence="1">
    <location>
        <begin position="50"/>
        <end position="73"/>
    </location>
</feature>
<feature type="signal peptide" evidence="2">
    <location>
        <begin position="1"/>
        <end position="18"/>
    </location>
</feature>
<dbReference type="Proteomes" id="UP000236370">
    <property type="component" value="Unassembled WGS sequence"/>
</dbReference>
<feature type="non-terminal residue" evidence="3">
    <location>
        <position position="1"/>
    </location>
</feature>
<dbReference type="EMBL" id="NBAG03000232">
    <property type="protein sequence ID" value="PNI68851.1"/>
    <property type="molecule type" value="Genomic_DNA"/>
</dbReference>
<comment type="caution">
    <text evidence="3">The sequence shown here is derived from an EMBL/GenBank/DDBJ whole genome shotgun (WGS) entry which is preliminary data.</text>
</comment>
<proteinExistence type="predicted"/>
<keyword evidence="2" id="KW-0732">Signal</keyword>
<feature type="chain" id="PRO_5014405676" evidence="2">
    <location>
        <begin position="19"/>
        <end position="113"/>
    </location>
</feature>
<sequence>LQCLAALLLLGDPLGLEGCQHSVQLQPLQALWARREAKCSERALRLPAQEDSGLGAAATPHPSARSRVRMPPLSDHCPNRLLVLGPRVADSLVLDQAQEDSALDQITRKYPPF</sequence>
<evidence type="ECO:0000313" key="4">
    <source>
        <dbReference type="Proteomes" id="UP000236370"/>
    </source>
</evidence>
<evidence type="ECO:0000256" key="2">
    <source>
        <dbReference type="SAM" id="SignalP"/>
    </source>
</evidence>
<reference evidence="3 4" key="1">
    <citation type="submission" date="2017-12" db="EMBL/GenBank/DDBJ databases">
        <title>High-resolution comparative analysis of great ape genomes.</title>
        <authorList>
            <person name="Pollen A."/>
            <person name="Hastie A."/>
            <person name="Hormozdiari F."/>
            <person name="Dougherty M."/>
            <person name="Liu R."/>
            <person name="Chaisson M."/>
            <person name="Hoppe E."/>
            <person name="Hill C."/>
            <person name="Pang A."/>
            <person name="Hillier L."/>
            <person name="Baker C."/>
            <person name="Armstrong J."/>
            <person name="Shendure J."/>
            <person name="Paten B."/>
            <person name="Wilson R."/>
            <person name="Chao H."/>
            <person name="Schneider V."/>
            <person name="Ventura M."/>
            <person name="Kronenberg Z."/>
            <person name="Murali S."/>
            <person name="Gordon D."/>
            <person name="Cantsilieris S."/>
            <person name="Munson K."/>
            <person name="Nelson B."/>
            <person name="Raja A."/>
            <person name="Underwood J."/>
            <person name="Diekhans M."/>
            <person name="Fiddes I."/>
            <person name="Haussler D."/>
            <person name="Eichler E."/>
        </authorList>
    </citation>
    <scope>NUCLEOTIDE SEQUENCE [LARGE SCALE GENOMIC DNA]</scope>
    <source>
        <strain evidence="3">Yerkes chimp pedigree #C0471</strain>
    </source>
</reference>